<dbReference type="RefSeq" id="WP_203923493.1">
    <property type="nucleotide sequence ID" value="NZ_BONZ01000088.1"/>
</dbReference>
<accession>A0A8J3VUX4</accession>
<comment type="caution">
    <text evidence="1">The sequence shown here is derived from an EMBL/GenBank/DDBJ whole genome shotgun (WGS) entry which is preliminary data.</text>
</comment>
<protein>
    <submittedName>
        <fullName evidence="1">Uncharacterized protein</fullName>
    </submittedName>
</protein>
<sequence length="137" mass="14559">MNVPDTVETEFAKVVVQAAASGMIALAKKLPALFRRQGFRREEFVAAELERTRASLLAAGEDDGRQLVRQEAAWEVLVRGLLTEHPDAAAEVSALSAEIRAALSAAPRTVYQQYVSGGSAGAQGPGATAVVYHRPEA</sequence>
<reference evidence="1" key="1">
    <citation type="submission" date="2021-01" db="EMBL/GenBank/DDBJ databases">
        <title>Whole genome shotgun sequence of Rugosimonospora africana NBRC 104875.</title>
        <authorList>
            <person name="Komaki H."/>
            <person name="Tamura T."/>
        </authorList>
    </citation>
    <scope>NUCLEOTIDE SEQUENCE</scope>
    <source>
        <strain evidence="1">NBRC 104875</strain>
    </source>
</reference>
<name>A0A8J3VUX4_9ACTN</name>
<dbReference type="Proteomes" id="UP000642748">
    <property type="component" value="Unassembled WGS sequence"/>
</dbReference>
<organism evidence="1 2">
    <name type="scientific">Rugosimonospora africana</name>
    <dbReference type="NCBI Taxonomy" id="556532"/>
    <lineage>
        <taxon>Bacteria</taxon>
        <taxon>Bacillati</taxon>
        <taxon>Actinomycetota</taxon>
        <taxon>Actinomycetes</taxon>
        <taxon>Micromonosporales</taxon>
        <taxon>Micromonosporaceae</taxon>
        <taxon>Rugosimonospora</taxon>
    </lineage>
</organism>
<evidence type="ECO:0000313" key="1">
    <source>
        <dbReference type="EMBL" id="GIH20052.1"/>
    </source>
</evidence>
<dbReference type="EMBL" id="BONZ01000088">
    <property type="protein sequence ID" value="GIH20052.1"/>
    <property type="molecule type" value="Genomic_DNA"/>
</dbReference>
<dbReference type="AlphaFoldDB" id="A0A8J3VUX4"/>
<gene>
    <name evidence="1" type="ORF">Raf01_82240</name>
</gene>
<evidence type="ECO:0000313" key="2">
    <source>
        <dbReference type="Proteomes" id="UP000642748"/>
    </source>
</evidence>
<keyword evidence="2" id="KW-1185">Reference proteome</keyword>
<proteinExistence type="predicted"/>